<proteinExistence type="inferred from homology"/>
<evidence type="ECO:0000313" key="7">
    <source>
        <dbReference type="EMBL" id="SGZ39024.1"/>
    </source>
</evidence>
<dbReference type="SUPFAM" id="SSF54001">
    <property type="entry name" value="Cysteine proteinases"/>
    <property type="match status" value="1"/>
</dbReference>
<accession>A0A1L0AY73</accession>
<reference evidence="8" key="1">
    <citation type="submission" date="2016-11" db="EMBL/GenBank/DDBJ databases">
        <authorList>
            <person name="Guldener U."/>
        </authorList>
    </citation>
    <scope>NUCLEOTIDE SEQUENCE [LARGE SCALE GENOMIC DNA]</scope>
</reference>
<keyword evidence="5" id="KW-0788">Thiol protease</keyword>
<organism evidence="7 8">
    <name type="scientific">Hanseniaspora guilliermondii</name>
    <dbReference type="NCBI Taxonomy" id="56406"/>
    <lineage>
        <taxon>Eukaryota</taxon>
        <taxon>Fungi</taxon>
        <taxon>Dikarya</taxon>
        <taxon>Ascomycota</taxon>
        <taxon>Saccharomycotina</taxon>
        <taxon>Saccharomycetes</taxon>
        <taxon>Saccharomycodales</taxon>
        <taxon>Saccharomycodaceae</taxon>
        <taxon>Hanseniaspora</taxon>
    </lineage>
</organism>
<keyword evidence="5" id="KW-0833">Ubl conjugation pathway</keyword>
<dbReference type="PROSITE" id="PS00972">
    <property type="entry name" value="USP_1"/>
    <property type="match status" value="1"/>
</dbReference>
<dbReference type="InterPro" id="IPR018200">
    <property type="entry name" value="USP_CS"/>
</dbReference>
<dbReference type="VEuPathDB" id="FungiDB:HGUI_01224"/>
<evidence type="ECO:0000256" key="2">
    <source>
        <dbReference type="ARBA" id="ARBA00009085"/>
    </source>
</evidence>
<dbReference type="GO" id="GO:0006508">
    <property type="term" value="P:proteolysis"/>
    <property type="evidence" value="ECO:0007669"/>
    <property type="project" value="UniProtKB-KW"/>
</dbReference>
<dbReference type="PROSITE" id="PS00973">
    <property type="entry name" value="USP_2"/>
    <property type="match status" value="1"/>
</dbReference>
<evidence type="ECO:0000256" key="1">
    <source>
        <dbReference type="ARBA" id="ARBA00000707"/>
    </source>
</evidence>
<dbReference type="OrthoDB" id="3971417at2759"/>
<dbReference type="PROSITE" id="PS50235">
    <property type="entry name" value="USP_3"/>
    <property type="match status" value="1"/>
</dbReference>
<protein>
    <recommendedName>
        <fullName evidence="5">Ubiquitin carboxyl-terminal hydrolase</fullName>
        <ecNumber evidence="5">3.4.19.12</ecNumber>
    </recommendedName>
</protein>
<sequence length="600" mass="68567">MMGIGKKLHIFNSNTPSSTPEKNDSGILIAQDKQSSSSLQKDTQKVTSNTSISSLFYKLTNHTPSSNISTYDHVSTQQKDHELKLIDDYNRKMKNLIQNNEKVFGLENFGSTCYMNSIIQCLFVIECFRDNILEAKNINEVHMTNSYSPLKQRVFTHNSLTSSSNRGNRVKIVNIDSVLNSLSVKIQADKIVIGKSSDMKVHSNDTRKKNALLKGPVINIDHLYPNYSSITSKMDEDDCKRMYFSIKQIFEIIYQSDSSTGVISPVEILNTLKQTNVMFKGGMHQDAEEFMGYLLNSINEYFSSSTNGSNFIKDNFQGKYKNTIKCLNCNNSKDTYEPFLSLQIPVTKNFKNLSKALNNLIESPNKEILKGENKFQCDNCNEKVKAERSVNIDEIPNVLILHLKRYEYSEKENTLTKLFNKMEYPLNLRIEKMNKNYELSGIVVHLGLDPTHGHYVAVVKNEKLGWLIYDDETVMGINENDVLKFYGSLENMSGAYVLIYKIKDNKSKSPSPNITESKFGRRGSILSLSKKSEMISQNQREYDSRLKAFIKNDDIKRQQNSKEVTSTDIRTPQSSSVKLSELNKSKIDSSIEKKNRFWKI</sequence>
<dbReference type="InterPro" id="IPR028889">
    <property type="entry name" value="USP"/>
</dbReference>
<dbReference type="EMBL" id="FQNF01000016">
    <property type="protein sequence ID" value="SGZ39024.1"/>
    <property type="molecule type" value="Genomic_DNA"/>
</dbReference>
<keyword evidence="3 5" id="KW-0645">Protease</keyword>
<comment type="catalytic activity">
    <reaction evidence="1 5">
        <text>Thiol-dependent hydrolysis of ester, thioester, amide, peptide and isopeptide bonds formed by the C-terminal Gly of ubiquitin (a 76-residue protein attached to proteins as an intracellular targeting signal).</text>
        <dbReference type="EC" id="3.4.19.12"/>
    </reaction>
</comment>
<gene>
    <name evidence="7" type="ORF">HGUI_01224</name>
</gene>
<dbReference type="GO" id="GO:0005829">
    <property type="term" value="C:cytosol"/>
    <property type="evidence" value="ECO:0007669"/>
    <property type="project" value="TreeGrafter"/>
</dbReference>
<dbReference type="PANTHER" id="PTHR24006:SF733">
    <property type="entry name" value="RE52890P"/>
    <property type="match status" value="1"/>
</dbReference>
<dbReference type="Proteomes" id="UP000183365">
    <property type="component" value="Unassembled WGS sequence"/>
</dbReference>
<keyword evidence="8" id="KW-1185">Reference proteome</keyword>
<evidence type="ECO:0000259" key="6">
    <source>
        <dbReference type="PROSITE" id="PS50235"/>
    </source>
</evidence>
<dbReference type="Gene3D" id="3.90.70.10">
    <property type="entry name" value="Cysteine proteinases"/>
    <property type="match status" value="2"/>
</dbReference>
<name>A0A1L0AY73_9ASCO</name>
<dbReference type="AlphaFoldDB" id="A0A1L0AY73"/>
<evidence type="ECO:0000256" key="5">
    <source>
        <dbReference type="RuleBase" id="RU366025"/>
    </source>
</evidence>
<feature type="domain" description="USP" evidence="6">
    <location>
        <begin position="104"/>
        <end position="503"/>
    </location>
</feature>
<comment type="similarity">
    <text evidence="2 5">Belongs to the peptidase C19 family.</text>
</comment>
<dbReference type="GO" id="GO:0004843">
    <property type="term" value="F:cysteine-type deubiquitinase activity"/>
    <property type="evidence" value="ECO:0007669"/>
    <property type="project" value="UniProtKB-UniRule"/>
</dbReference>
<dbReference type="InterPro" id="IPR038765">
    <property type="entry name" value="Papain-like_cys_pep_sf"/>
</dbReference>
<dbReference type="GO" id="GO:0016579">
    <property type="term" value="P:protein deubiquitination"/>
    <property type="evidence" value="ECO:0007669"/>
    <property type="project" value="InterPro"/>
</dbReference>
<evidence type="ECO:0000256" key="3">
    <source>
        <dbReference type="ARBA" id="ARBA00022670"/>
    </source>
</evidence>
<dbReference type="PANTHER" id="PTHR24006">
    <property type="entry name" value="UBIQUITIN CARBOXYL-TERMINAL HYDROLASE"/>
    <property type="match status" value="1"/>
</dbReference>
<keyword evidence="4 5" id="KW-0378">Hydrolase</keyword>
<dbReference type="InterPro" id="IPR050164">
    <property type="entry name" value="Peptidase_C19"/>
</dbReference>
<dbReference type="EC" id="3.4.19.12" evidence="5"/>
<dbReference type="InterPro" id="IPR001394">
    <property type="entry name" value="Peptidase_C19_UCH"/>
</dbReference>
<evidence type="ECO:0000256" key="4">
    <source>
        <dbReference type="ARBA" id="ARBA00022801"/>
    </source>
</evidence>
<evidence type="ECO:0000313" key="8">
    <source>
        <dbReference type="Proteomes" id="UP000183365"/>
    </source>
</evidence>
<dbReference type="Pfam" id="PF00443">
    <property type="entry name" value="UCH"/>
    <property type="match status" value="1"/>
</dbReference>
<dbReference type="GO" id="GO:0005634">
    <property type="term" value="C:nucleus"/>
    <property type="evidence" value="ECO:0007669"/>
    <property type="project" value="TreeGrafter"/>
</dbReference>